<dbReference type="NCBIfam" id="TIGR00613">
    <property type="entry name" value="reco"/>
    <property type="match status" value="1"/>
</dbReference>
<evidence type="ECO:0000256" key="5">
    <source>
        <dbReference type="ARBA" id="ARBA00023204"/>
    </source>
</evidence>
<evidence type="ECO:0000259" key="8">
    <source>
        <dbReference type="PROSITE" id="PS50114"/>
    </source>
</evidence>
<dbReference type="InterPro" id="IPR003717">
    <property type="entry name" value="RecO"/>
</dbReference>
<dbReference type="EMBL" id="CP047591">
    <property type="protein sequence ID" value="QHI71079.1"/>
    <property type="molecule type" value="Genomic_DNA"/>
</dbReference>
<dbReference type="Gene3D" id="1.20.1440.120">
    <property type="entry name" value="Recombination protein O, C-terminal domain"/>
    <property type="match status" value="1"/>
</dbReference>
<dbReference type="PROSITE" id="PS50114">
    <property type="entry name" value="GATA_ZN_FINGER_2"/>
    <property type="match status" value="1"/>
</dbReference>
<keyword evidence="3 7" id="KW-0227">DNA damage</keyword>
<sequence>MYTDTEGVVLKNVKMPGGRKILVLFSLKYGKISAATNINEKGKSKSTLALRPFTYSRFEIYKNRDSYNINSAEVLKSFYKIGEDVDKYMYASYILEFTDKIISENERAPQLFDLLIDYLAALEKRNKKYATLALAYQIKALMHVGCAPETRKCVCCGTSKNLNWFVINEGGTVCNDCLNKLQSNVNESLIYDVNFGIIEVINYILTNPLKNLENLALHDKTQEKLKLLIRSYIAYHLDIRNLKSESFLIE</sequence>
<dbReference type="KEGG" id="amic:Ami3637_00570"/>
<dbReference type="PANTHER" id="PTHR33991">
    <property type="entry name" value="DNA REPAIR PROTEIN RECO"/>
    <property type="match status" value="1"/>
</dbReference>
<keyword evidence="5 7" id="KW-0234">DNA repair</keyword>
<accession>A0A6P1M8L9</accession>
<keyword evidence="10" id="KW-1185">Reference proteome</keyword>
<reference evidence="9 10" key="1">
    <citation type="submission" date="2020-01" db="EMBL/GenBank/DDBJ databases">
        <title>Genomic analysis of Aminipila sp. CBA3637.</title>
        <authorList>
            <person name="Kim Y.B."/>
            <person name="Roh S.W."/>
        </authorList>
    </citation>
    <scope>NUCLEOTIDE SEQUENCE [LARGE SCALE GENOMIC DNA]</scope>
    <source>
        <strain evidence="9 10">CBA3637</strain>
    </source>
</reference>
<gene>
    <name evidence="7 9" type="primary">recO</name>
    <name evidence="9" type="ORF">Ami3637_00570</name>
</gene>
<dbReference type="GO" id="GO:0006302">
    <property type="term" value="P:double-strand break repair"/>
    <property type="evidence" value="ECO:0007669"/>
    <property type="project" value="TreeGrafter"/>
</dbReference>
<dbReference type="AlphaFoldDB" id="A0A6P1M8L9"/>
<feature type="domain" description="GATA-type" evidence="8">
    <location>
        <begin position="147"/>
        <end position="177"/>
    </location>
</feature>
<dbReference type="GO" id="GO:0043590">
    <property type="term" value="C:bacterial nucleoid"/>
    <property type="evidence" value="ECO:0007669"/>
    <property type="project" value="TreeGrafter"/>
</dbReference>
<dbReference type="PANTHER" id="PTHR33991:SF1">
    <property type="entry name" value="DNA REPAIR PROTEIN RECO"/>
    <property type="match status" value="1"/>
</dbReference>
<dbReference type="GO" id="GO:0006310">
    <property type="term" value="P:DNA recombination"/>
    <property type="evidence" value="ECO:0007669"/>
    <property type="project" value="UniProtKB-UniRule"/>
</dbReference>
<evidence type="ECO:0000313" key="10">
    <source>
        <dbReference type="Proteomes" id="UP000463883"/>
    </source>
</evidence>
<dbReference type="RefSeq" id="WP_162360856.1">
    <property type="nucleotide sequence ID" value="NZ_CP047591.1"/>
</dbReference>
<protein>
    <recommendedName>
        <fullName evidence="2 7">DNA repair protein RecO</fullName>
    </recommendedName>
    <alternativeName>
        <fullName evidence="6 7">Recombination protein O</fullName>
    </alternativeName>
</protein>
<dbReference type="Proteomes" id="UP000463883">
    <property type="component" value="Chromosome"/>
</dbReference>
<dbReference type="SUPFAM" id="SSF57863">
    <property type="entry name" value="ArfGap/RecO-like zinc finger"/>
    <property type="match status" value="1"/>
</dbReference>
<dbReference type="Pfam" id="PF02565">
    <property type="entry name" value="RecO_C"/>
    <property type="match status" value="1"/>
</dbReference>
<dbReference type="Pfam" id="PF11967">
    <property type="entry name" value="RecO_N"/>
    <property type="match status" value="1"/>
</dbReference>
<comment type="function">
    <text evidence="7">Involved in DNA repair and RecF pathway recombination.</text>
</comment>
<organism evidence="9 10">
    <name type="scientific">Aminipila terrae</name>
    <dbReference type="NCBI Taxonomy" id="2697030"/>
    <lineage>
        <taxon>Bacteria</taxon>
        <taxon>Bacillati</taxon>
        <taxon>Bacillota</taxon>
        <taxon>Clostridia</taxon>
        <taxon>Peptostreptococcales</taxon>
        <taxon>Anaerovoracaceae</taxon>
        <taxon>Aminipila</taxon>
    </lineage>
</organism>
<dbReference type="InterPro" id="IPR042242">
    <property type="entry name" value="RecO_C"/>
</dbReference>
<dbReference type="SUPFAM" id="SSF50249">
    <property type="entry name" value="Nucleic acid-binding proteins"/>
    <property type="match status" value="1"/>
</dbReference>
<dbReference type="InterPro" id="IPR012340">
    <property type="entry name" value="NA-bd_OB-fold"/>
</dbReference>
<evidence type="ECO:0000256" key="4">
    <source>
        <dbReference type="ARBA" id="ARBA00023172"/>
    </source>
</evidence>
<dbReference type="GO" id="GO:0006355">
    <property type="term" value="P:regulation of DNA-templated transcription"/>
    <property type="evidence" value="ECO:0007669"/>
    <property type="project" value="InterPro"/>
</dbReference>
<evidence type="ECO:0000256" key="6">
    <source>
        <dbReference type="ARBA" id="ARBA00033409"/>
    </source>
</evidence>
<dbReference type="InterPro" id="IPR022572">
    <property type="entry name" value="DNA_rep/recomb_RecO_N"/>
</dbReference>
<evidence type="ECO:0000256" key="7">
    <source>
        <dbReference type="HAMAP-Rule" id="MF_00201"/>
    </source>
</evidence>
<dbReference type="HAMAP" id="MF_00201">
    <property type="entry name" value="RecO"/>
    <property type="match status" value="1"/>
</dbReference>
<evidence type="ECO:0000256" key="2">
    <source>
        <dbReference type="ARBA" id="ARBA00021310"/>
    </source>
</evidence>
<keyword evidence="4 7" id="KW-0233">DNA recombination</keyword>
<dbReference type="Gene3D" id="2.40.50.140">
    <property type="entry name" value="Nucleic acid-binding proteins"/>
    <property type="match status" value="1"/>
</dbReference>
<name>A0A6P1M8L9_9FIRM</name>
<evidence type="ECO:0000313" key="9">
    <source>
        <dbReference type="EMBL" id="QHI71079.1"/>
    </source>
</evidence>
<dbReference type="InterPro" id="IPR037278">
    <property type="entry name" value="ARFGAP/RecO"/>
</dbReference>
<dbReference type="InterPro" id="IPR000679">
    <property type="entry name" value="Znf_GATA"/>
</dbReference>
<proteinExistence type="inferred from homology"/>
<comment type="similarity">
    <text evidence="1 7">Belongs to the RecO family.</text>
</comment>
<evidence type="ECO:0000256" key="1">
    <source>
        <dbReference type="ARBA" id="ARBA00007452"/>
    </source>
</evidence>
<dbReference type="GO" id="GO:0043565">
    <property type="term" value="F:sequence-specific DNA binding"/>
    <property type="evidence" value="ECO:0007669"/>
    <property type="project" value="InterPro"/>
</dbReference>
<evidence type="ECO:0000256" key="3">
    <source>
        <dbReference type="ARBA" id="ARBA00022763"/>
    </source>
</evidence>